<protein>
    <submittedName>
        <fullName evidence="1">Uncharacterized protein</fullName>
    </submittedName>
</protein>
<dbReference type="AlphaFoldDB" id="A0AAE0G236"/>
<evidence type="ECO:0000313" key="1">
    <source>
        <dbReference type="EMBL" id="KAK3269918.1"/>
    </source>
</evidence>
<name>A0AAE0G236_9CHLO</name>
<comment type="caution">
    <text evidence="1">The sequence shown here is derived from an EMBL/GenBank/DDBJ whole genome shotgun (WGS) entry which is preliminary data.</text>
</comment>
<proteinExistence type="predicted"/>
<reference evidence="1 2" key="1">
    <citation type="journal article" date="2015" name="Genome Biol. Evol.">
        <title>Comparative Genomics of a Bacterivorous Green Alga Reveals Evolutionary Causalities and Consequences of Phago-Mixotrophic Mode of Nutrition.</title>
        <authorList>
            <person name="Burns J.A."/>
            <person name="Paasch A."/>
            <person name="Narechania A."/>
            <person name="Kim E."/>
        </authorList>
    </citation>
    <scope>NUCLEOTIDE SEQUENCE [LARGE SCALE GENOMIC DNA]</scope>
    <source>
        <strain evidence="1 2">PLY_AMNH</strain>
    </source>
</reference>
<organism evidence="1 2">
    <name type="scientific">Cymbomonas tetramitiformis</name>
    <dbReference type="NCBI Taxonomy" id="36881"/>
    <lineage>
        <taxon>Eukaryota</taxon>
        <taxon>Viridiplantae</taxon>
        <taxon>Chlorophyta</taxon>
        <taxon>Pyramimonadophyceae</taxon>
        <taxon>Pyramimonadales</taxon>
        <taxon>Pyramimonadaceae</taxon>
        <taxon>Cymbomonas</taxon>
    </lineage>
</organism>
<evidence type="ECO:0000313" key="2">
    <source>
        <dbReference type="Proteomes" id="UP001190700"/>
    </source>
</evidence>
<dbReference type="EMBL" id="LGRX02010674">
    <property type="protein sequence ID" value="KAK3269918.1"/>
    <property type="molecule type" value="Genomic_DNA"/>
</dbReference>
<dbReference type="Proteomes" id="UP001190700">
    <property type="component" value="Unassembled WGS sequence"/>
</dbReference>
<gene>
    <name evidence="1" type="ORF">CYMTET_21660</name>
</gene>
<keyword evidence="2" id="KW-1185">Reference proteome</keyword>
<accession>A0AAE0G236</accession>
<sequence>MGLEVDLQEGIFRVTQARLKKTYSKATDLLCEASRERCWVPARKMAAFNGLCQSVYLAVPAARLYLQELYFVLAEKRGWGANVTRQAFGDLEWWRRLRDQCKWNGRKIGRRPIRAKLHTKSG</sequence>